<organism evidence="7 8">
    <name type="scientific">Alteraurantiacibacter buctensis</name>
    <dbReference type="NCBI Taxonomy" id="1503981"/>
    <lineage>
        <taxon>Bacteria</taxon>
        <taxon>Pseudomonadati</taxon>
        <taxon>Pseudomonadota</taxon>
        <taxon>Alphaproteobacteria</taxon>
        <taxon>Sphingomonadales</taxon>
        <taxon>Erythrobacteraceae</taxon>
        <taxon>Alteraurantiacibacter</taxon>
    </lineage>
</organism>
<dbReference type="GO" id="GO:0030288">
    <property type="term" value="C:outer membrane-bounded periplasmic space"/>
    <property type="evidence" value="ECO:0007669"/>
    <property type="project" value="TreeGrafter"/>
</dbReference>
<name>A0A844Z2X1_9SPHN</name>
<dbReference type="PANTHER" id="PTHR30097:SF4">
    <property type="entry name" value="SLR6042 PROTEIN"/>
    <property type="match status" value="1"/>
</dbReference>
<dbReference type="Gene3D" id="2.40.420.20">
    <property type="match status" value="1"/>
</dbReference>
<evidence type="ECO:0000256" key="4">
    <source>
        <dbReference type="SAM" id="SignalP"/>
    </source>
</evidence>
<evidence type="ECO:0000259" key="6">
    <source>
        <dbReference type="Pfam" id="PF25975"/>
    </source>
</evidence>
<dbReference type="RefSeq" id="WP_160773261.1">
    <property type="nucleotide sequence ID" value="NZ_WTYV01000009.1"/>
</dbReference>
<dbReference type="Proteomes" id="UP000466966">
    <property type="component" value="Unassembled WGS sequence"/>
</dbReference>
<comment type="similarity">
    <text evidence="1">Belongs to the membrane fusion protein (MFP) (TC 8.A.1) family.</text>
</comment>
<dbReference type="GO" id="GO:0060003">
    <property type="term" value="P:copper ion export"/>
    <property type="evidence" value="ECO:0007669"/>
    <property type="project" value="TreeGrafter"/>
</dbReference>
<dbReference type="GO" id="GO:0046914">
    <property type="term" value="F:transition metal ion binding"/>
    <property type="evidence" value="ECO:0007669"/>
    <property type="project" value="TreeGrafter"/>
</dbReference>
<feature type="domain" description="CzcB-like C-terminal circularly permuted SH3-like" evidence="6">
    <location>
        <begin position="294"/>
        <end position="348"/>
    </location>
</feature>
<keyword evidence="4" id="KW-0732">Signal</keyword>
<dbReference type="InterPro" id="IPR058649">
    <property type="entry name" value="CzcB_C"/>
</dbReference>
<reference evidence="7 8" key="1">
    <citation type="submission" date="2019-12" db="EMBL/GenBank/DDBJ databases">
        <title>Genomic-based taxomic classification of the family Erythrobacteraceae.</title>
        <authorList>
            <person name="Xu L."/>
        </authorList>
    </citation>
    <scope>NUCLEOTIDE SEQUENCE [LARGE SCALE GENOMIC DNA]</scope>
    <source>
        <strain evidence="7 8">M0322</strain>
    </source>
</reference>
<dbReference type="Gene3D" id="2.40.30.170">
    <property type="match status" value="1"/>
</dbReference>
<dbReference type="Gene3D" id="1.10.287.470">
    <property type="entry name" value="Helix hairpin bin"/>
    <property type="match status" value="1"/>
</dbReference>
<feature type="coiled-coil region" evidence="3">
    <location>
        <begin position="111"/>
        <end position="162"/>
    </location>
</feature>
<dbReference type="PANTHER" id="PTHR30097">
    <property type="entry name" value="CATION EFFLUX SYSTEM PROTEIN CUSB"/>
    <property type="match status" value="1"/>
</dbReference>
<evidence type="ECO:0000313" key="8">
    <source>
        <dbReference type="Proteomes" id="UP000466966"/>
    </source>
</evidence>
<dbReference type="SUPFAM" id="SSF111369">
    <property type="entry name" value="HlyD-like secretion proteins"/>
    <property type="match status" value="1"/>
</dbReference>
<dbReference type="Gene3D" id="2.40.50.100">
    <property type="match status" value="1"/>
</dbReference>
<dbReference type="NCBIfam" id="TIGR01730">
    <property type="entry name" value="RND_mfp"/>
    <property type="match status" value="1"/>
</dbReference>
<keyword evidence="3" id="KW-0175">Coiled coil</keyword>
<gene>
    <name evidence="7" type="ORF">GRI99_17035</name>
</gene>
<dbReference type="InterPro" id="IPR058792">
    <property type="entry name" value="Beta-barrel_RND_2"/>
</dbReference>
<sequence>MTTRRPLRFACATALLLLAACGSGADEPAAPQAAASPALAIETATAAAATGLPLARVPGQVTLPPDARVAVTAPFPGAAVRVFVIEGQAVARGTPLALVRAAEPVTIGADIARARAEVGLAEARASRLNQLAEEGIIARARADEAAAALTQARATLNEAQRMASMAGSGPDGMMTLRAPIAGRVAHVAVETGGGVDGMTAPFVIEATGRYQLDLQIPARLAAQVRPGMAVEVEVPTVEGAEPLVVGGQILSVTPSLDPQTRSVMAKASVGAAPGLVAGQNLTVSITGNGDGTGVAVPSRAVTRIEGADHVFVRSGADFTPRPVTVLANSGGTAVISQGLQAGEVVATSSIAELKAAAAE</sequence>
<feature type="domain" description="CusB-like beta-barrel" evidence="5">
    <location>
        <begin position="213"/>
        <end position="287"/>
    </location>
</feature>
<evidence type="ECO:0000313" key="7">
    <source>
        <dbReference type="EMBL" id="MXO73331.1"/>
    </source>
</evidence>
<evidence type="ECO:0000256" key="2">
    <source>
        <dbReference type="ARBA" id="ARBA00022448"/>
    </source>
</evidence>
<dbReference type="InterPro" id="IPR006143">
    <property type="entry name" value="RND_pump_MFP"/>
</dbReference>
<dbReference type="Pfam" id="PF25975">
    <property type="entry name" value="CzcB_C"/>
    <property type="match status" value="1"/>
</dbReference>
<proteinExistence type="inferred from homology"/>
<dbReference type="OrthoDB" id="7616937at2"/>
<dbReference type="InterPro" id="IPR051909">
    <property type="entry name" value="MFP_Cation_Efflux"/>
</dbReference>
<evidence type="ECO:0000256" key="3">
    <source>
        <dbReference type="SAM" id="Coils"/>
    </source>
</evidence>
<feature type="signal peptide" evidence="4">
    <location>
        <begin position="1"/>
        <end position="25"/>
    </location>
</feature>
<keyword evidence="2" id="KW-0813">Transport</keyword>
<comment type="caution">
    <text evidence="7">The sequence shown here is derived from an EMBL/GenBank/DDBJ whole genome shotgun (WGS) entry which is preliminary data.</text>
</comment>
<feature type="chain" id="PRO_5032460750" evidence="4">
    <location>
        <begin position="26"/>
        <end position="359"/>
    </location>
</feature>
<accession>A0A844Z2X1</accession>
<dbReference type="GO" id="GO:0015679">
    <property type="term" value="P:plasma membrane copper ion transport"/>
    <property type="evidence" value="ECO:0007669"/>
    <property type="project" value="TreeGrafter"/>
</dbReference>
<keyword evidence="8" id="KW-1185">Reference proteome</keyword>
<dbReference type="EMBL" id="WTYV01000009">
    <property type="protein sequence ID" value="MXO73331.1"/>
    <property type="molecule type" value="Genomic_DNA"/>
</dbReference>
<protein>
    <submittedName>
        <fullName evidence="7">Efflux RND transporter periplasmic adaptor subunit</fullName>
    </submittedName>
</protein>
<evidence type="ECO:0000259" key="5">
    <source>
        <dbReference type="Pfam" id="PF25954"/>
    </source>
</evidence>
<dbReference type="GO" id="GO:0022857">
    <property type="term" value="F:transmembrane transporter activity"/>
    <property type="evidence" value="ECO:0007669"/>
    <property type="project" value="InterPro"/>
</dbReference>
<evidence type="ECO:0000256" key="1">
    <source>
        <dbReference type="ARBA" id="ARBA00009477"/>
    </source>
</evidence>
<dbReference type="Pfam" id="PF25954">
    <property type="entry name" value="Beta-barrel_RND_2"/>
    <property type="match status" value="1"/>
</dbReference>
<dbReference type="PROSITE" id="PS51257">
    <property type="entry name" value="PROKAR_LIPOPROTEIN"/>
    <property type="match status" value="1"/>
</dbReference>
<dbReference type="AlphaFoldDB" id="A0A844Z2X1"/>
<dbReference type="GO" id="GO:0016020">
    <property type="term" value="C:membrane"/>
    <property type="evidence" value="ECO:0007669"/>
    <property type="project" value="InterPro"/>
</dbReference>